<comment type="caution">
    <text evidence="2">The sequence shown here is derived from an EMBL/GenBank/DDBJ whole genome shotgun (WGS) entry which is preliminary data.</text>
</comment>
<dbReference type="EMBL" id="QPFP01000023">
    <property type="protein sequence ID" value="TEB30318.1"/>
    <property type="molecule type" value="Genomic_DNA"/>
</dbReference>
<organism evidence="2 3">
    <name type="scientific">Coprinellus micaceus</name>
    <name type="common">Glistening ink-cap mushroom</name>
    <name type="synonym">Coprinus micaceus</name>
    <dbReference type="NCBI Taxonomy" id="71717"/>
    <lineage>
        <taxon>Eukaryota</taxon>
        <taxon>Fungi</taxon>
        <taxon>Dikarya</taxon>
        <taxon>Basidiomycota</taxon>
        <taxon>Agaricomycotina</taxon>
        <taxon>Agaricomycetes</taxon>
        <taxon>Agaricomycetidae</taxon>
        <taxon>Agaricales</taxon>
        <taxon>Agaricineae</taxon>
        <taxon>Psathyrellaceae</taxon>
        <taxon>Coprinellus</taxon>
    </lineage>
</organism>
<evidence type="ECO:0000256" key="1">
    <source>
        <dbReference type="SAM" id="MobiDB-lite"/>
    </source>
</evidence>
<accession>A0A4Y7T8N7</accession>
<feature type="region of interest" description="Disordered" evidence="1">
    <location>
        <begin position="131"/>
        <end position="173"/>
    </location>
</feature>
<evidence type="ECO:0000313" key="2">
    <source>
        <dbReference type="EMBL" id="TEB30318.1"/>
    </source>
</evidence>
<dbReference type="AlphaFoldDB" id="A0A4Y7T8N7"/>
<evidence type="ECO:0000313" key="3">
    <source>
        <dbReference type="Proteomes" id="UP000298030"/>
    </source>
</evidence>
<keyword evidence="3" id="KW-1185">Reference proteome</keyword>
<sequence>MSRNSGSPSIYSLEPCIGASARLVPLWLRTFWYLMLISVQSDHRRCIVYPWCNPCCVFDGHPNLALRNSTITIWNPTLGKPMASIAGTLGLGTGLRWLAFRSFKGRDECRSDDPQRCERLPSRVPVLTPLPTFSRFDSATNSSSKRSSLSTSLNSPPSTDSCRTPSLRHPSDG</sequence>
<reference evidence="2 3" key="1">
    <citation type="journal article" date="2019" name="Nat. Ecol. Evol.">
        <title>Megaphylogeny resolves global patterns of mushroom evolution.</title>
        <authorList>
            <person name="Varga T."/>
            <person name="Krizsan K."/>
            <person name="Foldi C."/>
            <person name="Dima B."/>
            <person name="Sanchez-Garcia M."/>
            <person name="Sanchez-Ramirez S."/>
            <person name="Szollosi G.J."/>
            <person name="Szarkandi J.G."/>
            <person name="Papp V."/>
            <person name="Albert L."/>
            <person name="Andreopoulos W."/>
            <person name="Angelini C."/>
            <person name="Antonin V."/>
            <person name="Barry K.W."/>
            <person name="Bougher N.L."/>
            <person name="Buchanan P."/>
            <person name="Buyck B."/>
            <person name="Bense V."/>
            <person name="Catcheside P."/>
            <person name="Chovatia M."/>
            <person name="Cooper J."/>
            <person name="Damon W."/>
            <person name="Desjardin D."/>
            <person name="Finy P."/>
            <person name="Geml J."/>
            <person name="Haridas S."/>
            <person name="Hughes K."/>
            <person name="Justo A."/>
            <person name="Karasinski D."/>
            <person name="Kautmanova I."/>
            <person name="Kiss B."/>
            <person name="Kocsube S."/>
            <person name="Kotiranta H."/>
            <person name="LaButti K.M."/>
            <person name="Lechner B.E."/>
            <person name="Liimatainen K."/>
            <person name="Lipzen A."/>
            <person name="Lukacs Z."/>
            <person name="Mihaltcheva S."/>
            <person name="Morgado L.N."/>
            <person name="Niskanen T."/>
            <person name="Noordeloos M.E."/>
            <person name="Ohm R.A."/>
            <person name="Ortiz-Santana B."/>
            <person name="Ovrebo C."/>
            <person name="Racz N."/>
            <person name="Riley R."/>
            <person name="Savchenko A."/>
            <person name="Shiryaev A."/>
            <person name="Soop K."/>
            <person name="Spirin V."/>
            <person name="Szebenyi C."/>
            <person name="Tomsovsky M."/>
            <person name="Tulloss R.E."/>
            <person name="Uehling J."/>
            <person name="Grigoriev I.V."/>
            <person name="Vagvolgyi C."/>
            <person name="Papp T."/>
            <person name="Martin F.M."/>
            <person name="Miettinen O."/>
            <person name="Hibbett D.S."/>
            <person name="Nagy L.G."/>
        </authorList>
    </citation>
    <scope>NUCLEOTIDE SEQUENCE [LARGE SCALE GENOMIC DNA]</scope>
    <source>
        <strain evidence="2 3">FP101781</strain>
    </source>
</reference>
<feature type="compositionally biased region" description="Low complexity" evidence="1">
    <location>
        <begin position="137"/>
        <end position="161"/>
    </location>
</feature>
<proteinExistence type="predicted"/>
<gene>
    <name evidence="2" type="ORF">FA13DRAFT_543233</name>
</gene>
<name>A0A4Y7T8N7_COPMI</name>
<dbReference type="Proteomes" id="UP000298030">
    <property type="component" value="Unassembled WGS sequence"/>
</dbReference>
<protein>
    <submittedName>
        <fullName evidence="2">Uncharacterized protein</fullName>
    </submittedName>
</protein>